<dbReference type="Gene3D" id="2.30.30.940">
    <property type="match status" value="1"/>
</dbReference>
<name>A0A1C6K1H5_9FIRM</name>
<dbReference type="Gene3D" id="1.10.150.20">
    <property type="entry name" value="5' to 3' exonuclease, C-terminal subdomain"/>
    <property type="match status" value="1"/>
</dbReference>
<dbReference type="HAMAP" id="MF_01488">
    <property type="entry name" value="RecD2"/>
    <property type="match status" value="1"/>
</dbReference>
<dbReference type="InterPro" id="IPR003593">
    <property type="entry name" value="AAA+_ATPase"/>
</dbReference>
<dbReference type="InterPro" id="IPR010994">
    <property type="entry name" value="RuvA_2-like"/>
</dbReference>
<evidence type="ECO:0000256" key="2">
    <source>
        <dbReference type="ARBA" id="ARBA00022840"/>
    </source>
</evidence>
<feature type="binding site" evidence="3">
    <location>
        <begin position="346"/>
        <end position="350"/>
    </location>
    <ligand>
        <name>ATP</name>
        <dbReference type="ChEBI" id="CHEBI:30616"/>
    </ligand>
</feature>
<dbReference type="InterPro" id="IPR029493">
    <property type="entry name" value="RecD2-like_HHH"/>
</dbReference>
<dbReference type="Pfam" id="PF13245">
    <property type="entry name" value="AAA_19"/>
    <property type="match status" value="1"/>
</dbReference>
<accession>A0A1C6K1H5</accession>
<dbReference type="EC" id="5.6.2.3" evidence="3"/>
<dbReference type="GO" id="GO:0016887">
    <property type="term" value="F:ATP hydrolysis activity"/>
    <property type="evidence" value="ECO:0007669"/>
    <property type="project" value="RHEA"/>
</dbReference>
<organism evidence="5">
    <name type="scientific">uncultured Anaerotruncus sp</name>
    <dbReference type="NCBI Taxonomy" id="905011"/>
    <lineage>
        <taxon>Bacteria</taxon>
        <taxon>Bacillati</taxon>
        <taxon>Bacillota</taxon>
        <taxon>Clostridia</taxon>
        <taxon>Eubacteriales</taxon>
        <taxon>Oscillospiraceae</taxon>
        <taxon>Anaerotruncus</taxon>
        <taxon>environmental samples</taxon>
    </lineage>
</organism>
<dbReference type="InterPro" id="IPR050534">
    <property type="entry name" value="Coronavir_polyprotein_1ab"/>
</dbReference>
<dbReference type="Pfam" id="PF14490">
    <property type="entry name" value="HHH_RecD2"/>
    <property type="match status" value="1"/>
</dbReference>
<dbReference type="Pfam" id="PF14520">
    <property type="entry name" value="HHH_5"/>
    <property type="match status" value="1"/>
</dbReference>
<sequence>MEQPLIQISGTVEGVIYKNEENGFAVIDIEYQDELLTAVGEFPDVHQGEEVELTGCFVNHPTFGRQFKASLCTTRLPSTTGALLKYLASGAIKGIGPVMARRIVDEFGANTLEVIEREPQRLCAVRGITPKKAEQIGEEYKRIFGIRTVMAFLTQYGLTPAESIRVWKMWGAMAQEIVTQNPYRLCCDFIGISFDRADDIARQLQMPLSAPERIRAALEFVLRHNLQNGHTCLPKSRLLQVATDYIALEEEPVAQVLAAMLEENDLVEYMVRGKSMVFLPDLYRAEGYIATRLQMMTAVMPDSGTKWDKAIAAQEKKLDITYADSQRQAISSAMRQGFVVLTGGPGTGKTTTMAAMISLFEEDGKKVALCAPTGRAAKRMTDLCGSEAKTIHRLLEAGYQKDGTLSFSKGEDDLLDCDVLILDEASMVDVLLLEALLRAMKLTCKLVLVGDYDQLPSVGPGNLLKDIIDSGCFATIRLSHIFRQAAQSAIVTSAHQILTGQLPDLSRRDSDFFFLRAPGKAGGLQLIEDLIARRLPAAYGVSPGDIQILSPGRRGLCGCENLNLQLRERLNPPAPDKPEIKSMGFSFRVGDKVMQTKNNYDILYKKSDGEKGTGIFNGDMGLITHIDRRDGLVQILFDEEKTATYTADMLREIELAYAVTVHKSQGSEFDVVILSLLEPNPKLYYRNLLYTAVTRAKKLLVMVGSPQAVSMMVENNRKTLRYSGLGAFIHDIMD</sequence>
<evidence type="ECO:0000313" key="5">
    <source>
        <dbReference type="EMBL" id="SCJ88196.1"/>
    </source>
</evidence>
<dbReference type="SUPFAM" id="SSF52540">
    <property type="entry name" value="P-loop containing nucleoside triphosphate hydrolases"/>
    <property type="match status" value="1"/>
</dbReference>
<dbReference type="GO" id="GO:0006310">
    <property type="term" value="P:DNA recombination"/>
    <property type="evidence" value="ECO:0007669"/>
    <property type="project" value="InterPro"/>
</dbReference>
<comment type="similarity">
    <text evidence="3">Belongs to the RecD family. RecD2 subfamily.</text>
</comment>
<dbReference type="AlphaFoldDB" id="A0A1C6K1H5"/>
<evidence type="ECO:0000256" key="3">
    <source>
        <dbReference type="HAMAP-Rule" id="MF_01488"/>
    </source>
</evidence>
<dbReference type="Pfam" id="PF13538">
    <property type="entry name" value="UvrD_C_2"/>
    <property type="match status" value="1"/>
</dbReference>
<dbReference type="GO" id="GO:0043139">
    <property type="term" value="F:5'-3' DNA helicase activity"/>
    <property type="evidence" value="ECO:0007669"/>
    <property type="project" value="UniProtKB-UniRule"/>
</dbReference>
<dbReference type="GO" id="GO:0003677">
    <property type="term" value="F:DNA binding"/>
    <property type="evidence" value="ECO:0007669"/>
    <property type="project" value="UniProtKB-UniRule"/>
</dbReference>
<reference evidence="5" key="1">
    <citation type="submission" date="2015-09" db="EMBL/GenBank/DDBJ databases">
        <authorList>
            <consortium name="Pathogen Informatics"/>
        </authorList>
    </citation>
    <scope>NUCLEOTIDE SEQUENCE</scope>
    <source>
        <strain evidence="5">2789STDY5834896</strain>
    </source>
</reference>
<dbReference type="Pfam" id="PF18335">
    <property type="entry name" value="SH3_13"/>
    <property type="match status" value="1"/>
</dbReference>
<dbReference type="InterPro" id="IPR055446">
    <property type="entry name" value="RecD2_N_OB"/>
</dbReference>
<dbReference type="InterPro" id="IPR041451">
    <property type="entry name" value="RecD2_SH13"/>
</dbReference>
<dbReference type="CDD" id="cd17933">
    <property type="entry name" value="DEXSc_RecD-like"/>
    <property type="match status" value="1"/>
</dbReference>
<dbReference type="GO" id="GO:0005524">
    <property type="term" value="F:ATP binding"/>
    <property type="evidence" value="ECO:0007669"/>
    <property type="project" value="UniProtKB-UniRule"/>
</dbReference>
<keyword evidence="1 3" id="KW-0547">Nucleotide-binding</keyword>
<comment type="catalytic activity">
    <reaction evidence="3">
        <text>ATP + H2O = ADP + phosphate + H(+)</text>
        <dbReference type="Rhea" id="RHEA:13065"/>
        <dbReference type="ChEBI" id="CHEBI:15377"/>
        <dbReference type="ChEBI" id="CHEBI:15378"/>
        <dbReference type="ChEBI" id="CHEBI:30616"/>
        <dbReference type="ChEBI" id="CHEBI:43474"/>
        <dbReference type="ChEBI" id="CHEBI:456216"/>
        <dbReference type="EC" id="5.6.2.3"/>
    </reaction>
</comment>
<comment type="function">
    <text evidence="3">DNA-dependent ATPase and ATP-dependent 5'-3' DNA helicase. Has no activity on blunt DNA or DNA with 3'-overhangs, requires at least 10 bases of 5'-ssDNA for helicase activity.</text>
</comment>
<dbReference type="InterPro" id="IPR006345">
    <property type="entry name" value="RecD2"/>
</dbReference>
<dbReference type="InterPro" id="IPR027417">
    <property type="entry name" value="P-loop_NTPase"/>
</dbReference>
<evidence type="ECO:0000256" key="1">
    <source>
        <dbReference type="ARBA" id="ARBA00022741"/>
    </source>
</evidence>
<feature type="domain" description="AAA+ ATPase" evidence="4">
    <location>
        <begin position="335"/>
        <end position="518"/>
    </location>
</feature>
<keyword evidence="2 3" id="KW-0067">ATP-binding</keyword>
<dbReference type="PANTHER" id="PTHR43788:SF6">
    <property type="entry name" value="DNA HELICASE B"/>
    <property type="match status" value="1"/>
</dbReference>
<dbReference type="PANTHER" id="PTHR43788">
    <property type="entry name" value="DNA2/NAM7 HELICASE FAMILY MEMBER"/>
    <property type="match status" value="1"/>
</dbReference>
<dbReference type="Gene3D" id="3.40.50.300">
    <property type="entry name" value="P-loop containing nucleotide triphosphate hydrolases"/>
    <property type="match status" value="2"/>
</dbReference>
<dbReference type="GO" id="GO:0017116">
    <property type="term" value="F:single-stranded DNA helicase activity"/>
    <property type="evidence" value="ECO:0007669"/>
    <property type="project" value="TreeGrafter"/>
</dbReference>
<protein>
    <recommendedName>
        <fullName evidence="3">ATP-dependent RecD2 DNA helicase</fullName>
        <ecNumber evidence="3">5.6.2.3</ecNumber>
    </recommendedName>
    <alternativeName>
        <fullName evidence="3">DNA 5'-3' helicase subunit RecD2</fullName>
    </alternativeName>
</protein>
<dbReference type="InterPro" id="IPR027785">
    <property type="entry name" value="UvrD-like_helicase_C"/>
</dbReference>
<keyword evidence="3 5" id="KW-0378">Hydrolase</keyword>
<gene>
    <name evidence="5" type="primary">recD</name>
    <name evidence="3" type="synonym">recD2</name>
    <name evidence="5" type="ORF">SAMEA3545359_02541</name>
</gene>
<keyword evidence="3" id="KW-0238">DNA-binding</keyword>
<proteinExistence type="inferred from homology"/>
<dbReference type="Gene3D" id="1.10.10.2220">
    <property type="match status" value="1"/>
</dbReference>
<dbReference type="NCBIfam" id="TIGR01448">
    <property type="entry name" value="recD_rel"/>
    <property type="match status" value="1"/>
</dbReference>
<dbReference type="SMART" id="SM00382">
    <property type="entry name" value="AAA"/>
    <property type="match status" value="1"/>
</dbReference>
<dbReference type="SUPFAM" id="SSF47781">
    <property type="entry name" value="RuvA domain 2-like"/>
    <property type="match status" value="1"/>
</dbReference>
<keyword evidence="3" id="KW-0347">Helicase</keyword>
<evidence type="ECO:0000259" key="4">
    <source>
        <dbReference type="SMART" id="SM00382"/>
    </source>
</evidence>
<keyword evidence="3" id="KW-0413">Isomerase</keyword>
<dbReference type="Pfam" id="PF23139">
    <property type="entry name" value="OB_YrrC"/>
    <property type="match status" value="1"/>
</dbReference>
<dbReference type="GO" id="GO:0009338">
    <property type="term" value="C:exodeoxyribonuclease V complex"/>
    <property type="evidence" value="ECO:0007669"/>
    <property type="project" value="TreeGrafter"/>
</dbReference>
<dbReference type="EMBL" id="FMHG01000002">
    <property type="protein sequence ID" value="SCJ88196.1"/>
    <property type="molecule type" value="Genomic_DNA"/>
</dbReference>
<dbReference type="CDD" id="cd18809">
    <property type="entry name" value="SF1_C_RecD"/>
    <property type="match status" value="1"/>
</dbReference>